<dbReference type="AlphaFoldDB" id="A0A1V9ZEL2"/>
<dbReference type="GO" id="GO:0005840">
    <property type="term" value="C:ribosome"/>
    <property type="evidence" value="ECO:0007669"/>
    <property type="project" value="UniProtKB-KW"/>
</dbReference>
<dbReference type="Pfam" id="PF01246">
    <property type="entry name" value="Ribosomal_L24e"/>
    <property type="match status" value="1"/>
</dbReference>
<feature type="domain" description="Large ribosomal subunit protein eL24-related N-terminal" evidence="16">
    <location>
        <begin position="280"/>
        <end position="343"/>
    </location>
</feature>
<dbReference type="EMBL" id="JNBS01001969">
    <property type="protein sequence ID" value="OQR96439.1"/>
    <property type="molecule type" value="Genomic_DNA"/>
</dbReference>
<protein>
    <submittedName>
        <fullName evidence="17">60S ribosomal protein L24</fullName>
    </submittedName>
</protein>
<dbReference type="GO" id="GO:0003735">
    <property type="term" value="F:structural constituent of ribosome"/>
    <property type="evidence" value="ECO:0007669"/>
    <property type="project" value="UniProtKB-ARBA"/>
</dbReference>
<keyword evidence="8" id="KW-0931">ER-Golgi transport</keyword>
<dbReference type="PROSITE" id="PS50082">
    <property type="entry name" value="WD_REPEATS_2"/>
    <property type="match status" value="2"/>
</dbReference>
<feature type="repeat" description="WD" evidence="14">
    <location>
        <begin position="22"/>
        <end position="45"/>
    </location>
</feature>
<accession>A0A1V9ZEL2</accession>
<evidence type="ECO:0000256" key="9">
    <source>
        <dbReference type="ARBA" id="ARBA00022927"/>
    </source>
</evidence>
<evidence type="ECO:0000256" key="5">
    <source>
        <dbReference type="ARBA" id="ARBA00022692"/>
    </source>
</evidence>
<evidence type="ECO:0000256" key="15">
    <source>
        <dbReference type="SAM" id="MobiDB-lite"/>
    </source>
</evidence>
<dbReference type="SMART" id="SM00320">
    <property type="entry name" value="WD40"/>
    <property type="match status" value="4"/>
</dbReference>
<dbReference type="InterPro" id="IPR015943">
    <property type="entry name" value="WD40/YVTN_repeat-like_dom_sf"/>
</dbReference>
<dbReference type="GO" id="GO:0003729">
    <property type="term" value="F:mRNA binding"/>
    <property type="evidence" value="ECO:0007669"/>
    <property type="project" value="UniProtKB-ARBA"/>
</dbReference>
<keyword evidence="4 14" id="KW-0853">WD repeat</keyword>
<dbReference type="GO" id="GO:0003400">
    <property type="term" value="P:regulation of COPII vesicle coating"/>
    <property type="evidence" value="ECO:0007669"/>
    <property type="project" value="TreeGrafter"/>
</dbReference>
<feature type="compositionally biased region" description="Basic and acidic residues" evidence="15">
    <location>
        <begin position="381"/>
        <end position="393"/>
    </location>
</feature>
<evidence type="ECO:0000256" key="3">
    <source>
        <dbReference type="ARBA" id="ARBA00022448"/>
    </source>
</evidence>
<comment type="caution">
    <text evidence="17">The sequence shown here is derived from an EMBL/GenBank/DDBJ whole genome shotgun (WGS) entry which is preliminary data.</text>
</comment>
<dbReference type="CDD" id="cd00472">
    <property type="entry name" value="Ribosomal_L24e_L24"/>
    <property type="match status" value="1"/>
</dbReference>
<dbReference type="InterPro" id="IPR001680">
    <property type="entry name" value="WD40_rpt"/>
</dbReference>
<feature type="non-terminal residue" evidence="17">
    <location>
        <position position="425"/>
    </location>
</feature>
<dbReference type="Pfam" id="PF00400">
    <property type="entry name" value="WD40"/>
    <property type="match status" value="2"/>
</dbReference>
<evidence type="ECO:0000256" key="12">
    <source>
        <dbReference type="ARBA" id="ARBA00023136"/>
    </source>
</evidence>
<keyword evidence="7" id="KW-0256">Endoplasmic reticulum</keyword>
<evidence type="ECO:0000256" key="13">
    <source>
        <dbReference type="ARBA" id="ARBA00023274"/>
    </source>
</evidence>
<dbReference type="PANTHER" id="PTHR23284:SF0">
    <property type="entry name" value="PROLACTIN REGULATORY ELEMENT-BINDING PROTEIN"/>
    <property type="match status" value="1"/>
</dbReference>
<feature type="repeat" description="WD" evidence="14">
    <location>
        <begin position="68"/>
        <end position="109"/>
    </location>
</feature>
<dbReference type="PROSITE" id="PS50294">
    <property type="entry name" value="WD_REPEATS_REGION"/>
    <property type="match status" value="2"/>
</dbReference>
<keyword evidence="10 17" id="KW-0689">Ribosomal protein</keyword>
<gene>
    <name evidence="17" type="ORF">THRCLA_07277</name>
</gene>
<dbReference type="GO" id="GO:0005085">
    <property type="term" value="F:guanyl-nucleotide exchange factor activity"/>
    <property type="evidence" value="ECO:0007669"/>
    <property type="project" value="InterPro"/>
</dbReference>
<evidence type="ECO:0000256" key="14">
    <source>
        <dbReference type="PROSITE-ProRule" id="PRU00221"/>
    </source>
</evidence>
<reference evidence="17 18" key="1">
    <citation type="journal article" date="2014" name="Genome Biol. Evol.">
        <title>The secreted proteins of Achlya hypogyna and Thraustotheca clavata identify the ancestral oomycete secretome and reveal gene acquisitions by horizontal gene transfer.</title>
        <authorList>
            <person name="Misner I."/>
            <person name="Blouin N."/>
            <person name="Leonard G."/>
            <person name="Richards T.A."/>
            <person name="Lane C.E."/>
        </authorList>
    </citation>
    <scope>NUCLEOTIDE SEQUENCE [LARGE SCALE GENOMIC DNA]</scope>
    <source>
        <strain evidence="17 18">ATCC 34112</strain>
    </source>
</reference>
<keyword evidence="6" id="KW-0677">Repeat</keyword>
<feature type="non-terminal residue" evidence="17">
    <location>
        <position position="1"/>
    </location>
</feature>
<evidence type="ECO:0000256" key="2">
    <source>
        <dbReference type="ARBA" id="ARBA00005647"/>
    </source>
</evidence>
<evidence type="ECO:0000256" key="6">
    <source>
        <dbReference type="ARBA" id="ARBA00022737"/>
    </source>
</evidence>
<keyword evidence="13" id="KW-0687">Ribonucleoprotein</keyword>
<keyword evidence="3" id="KW-0813">Transport</keyword>
<dbReference type="SUPFAM" id="SSF57716">
    <property type="entry name" value="Glucocorticoid receptor-like (DNA-binding domain)"/>
    <property type="match status" value="1"/>
</dbReference>
<keyword evidence="9" id="KW-0653">Protein transport</keyword>
<comment type="similarity">
    <text evidence="2">Belongs to the eukaryotic ribosomal protein eL24 family.</text>
</comment>
<name>A0A1V9ZEL2_9STRA</name>
<dbReference type="GO" id="GO:0006888">
    <property type="term" value="P:endoplasmic reticulum to Golgi vesicle-mediated transport"/>
    <property type="evidence" value="ECO:0007669"/>
    <property type="project" value="TreeGrafter"/>
</dbReference>
<evidence type="ECO:0000256" key="11">
    <source>
        <dbReference type="ARBA" id="ARBA00022989"/>
    </source>
</evidence>
<keyword evidence="11" id="KW-1133">Transmembrane helix</keyword>
<sequence>KSVYITEFETDFAPDDSHQSVVKFSPNGLYLATGGQDGKVRIWQIVVPDESTEDSFKKAFKVNEVATLDGHTGCISGISWHSSNTKLLSCAKDGTCFLWSLDKKGKKTQWKKCGKLGLAGELSIQTQQKQSNRGKFIYRACHFHELSSDHFELLTLQTPARGSSYLTKWQYSSDTKSITELTSLVIKDTILCSMATNLRYIACGSSDGQLFLYSYRELLAIKTIAAHYLPSTGIAFLPRSQSSNNVEDNDKDGEYHDELTILSGSADYSIYLISGISPSKTETCAFSESRIYPGHGTRLIRKDGTTHILLNSKCKSLFLQRKKPAKIVWTLGWRRMNKKLRVEEVTRRRARKTTKIQRAIVGVSVDELKKKRNQKPAVRAAARDAALKEAKDRSKAKKHDKTPVNKAIKNAPKGNLKKGGNRGAI</sequence>
<comment type="subcellular location">
    <subcellularLocation>
        <location evidence="1">Endoplasmic reticulum membrane</location>
        <topology evidence="1">Single-pass membrane protein</topology>
    </subcellularLocation>
</comment>
<feature type="compositionally biased region" description="Basic residues" evidence="15">
    <location>
        <begin position="415"/>
        <end position="425"/>
    </location>
</feature>
<dbReference type="OrthoDB" id="75132at2759"/>
<dbReference type="Gene3D" id="6.10.250.1270">
    <property type="match status" value="1"/>
</dbReference>
<dbReference type="InterPro" id="IPR045260">
    <property type="entry name" value="Sec12-like"/>
</dbReference>
<proteinExistence type="inferred from homology"/>
<dbReference type="FunFam" id="2.30.170.20:FF:000003">
    <property type="entry name" value="60S ribosomal protein L24"/>
    <property type="match status" value="1"/>
</dbReference>
<keyword evidence="12" id="KW-0472">Membrane</keyword>
<dbReference type="PANTHER" id="PTHR23284">
    <property type="entry name" value="PROLACTIN REGULATORY ELEMENT BINDING PROTEIN"/>
    <property type="match status" value="1"/>
</dbReference>
<dbReference type="InterPro" id="IPR038630">
    <property type="entry name" value="L24e/L24_sf"/>
</dbReference>
<evidence type="ECO:0000256" key="8">
    <source>
        <dbReference type="ARBA" id="ARBA00022892"/>
    </source>
</evidence>
<evidence type="ECO:0000256" key="7">
    <source>
        <dbReference type="ARBA" id="ARBA00022824"/>
    </source>
</evidence>
<evidence type="ECO:0000313" key="18">
    <source>
        <dbReference type="Proteomes" id="UP000243217"/>
    </source>
</evidence>
<evidence type="ECO:0000313" key="17">
    <source>
        <dbReference type="EMBL" id="OQR96439.1"/>
    </source>
</evidence>
<dbReference type="GO" id="GO:1990904">
    <property type="term" value="C:ribonucleoprotein complex"/>
    <property type="evidence" value="ECO:0007669"/>
    <property type="project" value="UniProtKB-KW"/>
</dbReference>
<organism evidence="17 18">
    <name type="scientific">Thraustotheca clavata</name>
    <dbReference type="NCBI Taxonomy" id="74557"/>
    <lineage>
        <taxon>Eukaryota</taxon>
        <taxon>Sar</taxon>
        <taxon>Stramenopiles</taxon>
        <taxon>Oomycota</taxon>
        <taxon>Saprolegniomycetes</taxon>
        <taxon>Saprolegniales</taxon>
        <taxon>Achlyaceae</taxon>
        <taxon>Thraustotheca</taxon>
    </lineage>
</organism>
<dbReference type="InterPro" id="IPR036322">
    <property type="entry name" value="WD40_repeat_dom_sf"/>
</dbReference>
<feature type="region of interest" description="Disordered" evidence="15">
    <location>
        <begin position="371"/>
        <end position="425"/>
    </location>
</feature>
<dbReference type="GO" id="GO:0005789">
    <property type="term" value="C:endoplasmic reticulum membrane"/>
    <property type="evidence" value="ECO:0007669"/>
    <property type="project" value="UniProtKB-SubCell"/>
</dbReference>
<dbReference type="Proteomes" id="UP000243217">
    <property type="component" value="Unassembled WGS sequence"/>
</dbReference>
<evidence type="ECO:0000256" key="1">
    <source>
        <dbReference type="ARBA" id="ARBA00004389"/>
    </source>
</evidence>
<dbReference type="GO" id="GO:0015031">
    <property type="term" value="P:protein transport"/>
    <property type="evidence" value="ECO:0007669"/>
    <property type="project" value="UniProtKB-KW"/>
</dbReference>
<keyword evidence="18" id="KW-1185">Reference proteome</keyword>
<dbReference type="Gene3D" id="2.30.170.20">
    <property type="entry name" value="Ribosomal protein L24e"/>
    <property type="match status" value="1"/>
</dbReference>
<dbReference type="STRING" id="74557.A0A1V9ZEL2"/>
<dbReference type="SUPFAM" id="SSF50978">
    <property type="entry name" value="WD40 repeat-like"/>
    <property type="match status" value="1"/>
</dbReference>
<evidence type="ECO:0000256" key="4">
    <source>
        <dbReference type="ARBA" id="ARBA00022574"/>
    </source>
</evidence>
<keyword evidence="5" id="KW-0812">Transmembrane</keyword>
<evidence type="ECO:0000256" key="10">
    <source>
        <dbReference type="ARBA" id="ARBA00022980"/>
    </source>
</evidence>
<evidence type="ECO:0000259" key="16">
    <source>
        <dbReference type="Pfam" id="PF01246"/>
    </source>
</evidence>
<dbReference type="InterPro" id="IPR000988">
    <property type="entry name" value="Ribosomal_eL24-rel_N"/>
</dbReference>
<dbReference type="Gene3D" id="2.130.10.10">
    <property type="entry name" value="YVTN repeat-like/Quinoprotein amine dehydrogenase"/>
    <property type="match status" value="1"/>
</dbReference>